<evidence type="ECO:0000259" key="1">
    <source>
        <dbReference type="Pfam" id="PF11997"/>
    </source>
</evidence>
<name>A0A2I9CWM6_9DEIO</name>
<keyword evidence="3" id="KW-1185">Reference proteome</keyword>
<accession>A0A2I9CWM6</accession>
<dbReference type="Pfam" id="PF11997">
    <property type="entry name" value="DUF3492"/>
    <property type="match status" value="1"/>
</dbReference>
<dbReference type="SUPFAM" id="SSF53756">
    <property type="entry name" value="UDP-Glycosyltransferase/glycogen phosphorylase"/>
    <property type="match status" value="1"/>
</dbReference>
<sequence length="521" mass="55709">MAPSGRNAAALPPFFFVSSVSDPMTHASSSLLPLTPPPAADGGLRVALYTEGTYPQAHGGVSVWVDQLVRGLGEHHFAVEAITGTTFARPALDLPANVSVRQVPLWDAPVPGPRPSGRRVSAVLEAYAALLDALCLLDLNGFGTALRALSDLGQGSSLTGVLDGGRAARMTLEIWQGHARRQAGDRTPGRARLPLPSVADALDVQVWLEHSLRPLSTVPAGADVGHAVSNGFAALLALHGRWQRGTPFLLTEHGVYLRERYLEFRHAALSPGFKALLLRFYRLLCSLAYREAALVLPGSHYNRRWEERLGADPGRIRCVYNGIDPDVFPPAGPEPEGPVVSWVGRVDPLKDLETLIRAFALVRRQTPGARLRLFGGTPAGNEGYERHCRALTADLDLGSHVTFEGRVPDITEAYRAGQVVALTSVSEGFPYTVIEAMAMGRPPVATRVGGVPEAVGEAGLIVRPRDVMGVASALTRLLADAPLRARLGQAARDRVLDFFTLGGCLEAYRRAYPAALAGGEA</sequence>
<dbReference type="Pfam" id="PF13692">
    <property type="entry name" value="Glyco_trans_1_4"/>
    <property type="match status" value="1"/>
</dbReference>
<evidence type="ECO:0000313" key="3">
    <source>
        <dbReference type="Proteomes" id="UP000236569"/>
    </source>
</evidence>
<dbReference type="PANTHER" id="PTHR45947:SF14">
    <property type="entry name" value="SLL1723 PROTEIN"/>
    <property type="match status" value="1"/>
</dbReference>
<dbReference type="Proteomes" id="UP000236569">
    <property type="component" value="Unassembled WGS sequence"/>
</dbReference>
<dbReference type="Gene3D" id="3.40.50.2000">
    <property type="entry name" value="Glycogen Phosphorylase B"/>
    <property type="match status" value="2"/>
</dbReference>
<reference evidence="3" key="1">
    <citation type="submission" date="2018-01" db="EMBL/GenBank/DDBJ databases">
        <title>Draft Genome Sequence of the Radioresistant Bacterium Deinococcus aerius TR0125, Isolated from the Higher Atmosphere above Japan.</title>
        <authorList>
            <person name="Satoh K."/>
            <person name="Arai H."/>
            <person name="Sanzen T."/>
            <person name="Kawaguchi Y."/>
            <person name="Hayashi H."/>
            <person name="Yokobori S."/>
            <person name="Yamagishi A."/>
            <person name="Oono Y."/>
            <person name="Narumi I."/>
        </authorList>
    </citation>
    <scope>NUCLEOTIDE SEQUENCE [LARGE SCALE GENOMIC DNA]</scope>
    <source>
        <strain evidence="3">TR0125</strain>
    </source>
</reference>
<protein>
    <submittedName>
        <fullName evidence="2">Glycosyl transferase group 1</fullName>
    </submittedName>
</protein>
<gene>
    <name evidence="2" type="ORF">DAERI_080204</name>
</gene>
<dbReference type="EMBL" id="BFAG01000008">
    <property type="protein sequence ID" value="GBF06413.1"/>
    <property type="molecule type" value="Genomic_DNA"/>
</dbReference>
<proteinExistence type="predicted"/>
<dbReference type="GO" id="GO:0016757">
    <property type="term" value="F:glycosyltransferase activity"/>
    <property type="evidence" value="ECO:0007669"/>
    <property type="project" value="TreeGrafter"/>
</dbReference>
<organism evidence="2 3">
    <name type="scientific">Deinococcus aerius</name>
    <dbReference type="NCBI Taxonomy" id="200253"/>
    <lineage>
        <taxon>Bacteria</taxon>
        <taxon>Thermotogati</taxon>
        <taxon>Deinococcota</taxon>
        <taxon>Deinococci</taxon>
        <taxon>Deinococcales</taxon>
        <taxon>Deinococcaceae</taxon>
        <taxon>Deinococcus</taxon>
    </lineage>
</organism>
<dbReference type="InterPro" id="IPR050194">
    <property type="entry name" value="Glycosyltransferase_grp1"/>
</dbReference>
<dbReference type="PANTHER" id="PTHR45947">
    <property type="entry name" value="SULFOQUINOVOSYL TRANSFERASE SQD2"/>
    <property type="match status" value="1"/>
</dbReference>
<comment type="caution">
    <text evidence="2">The sequence shown here is derived from an EMBL/GenBank/DDBJ whole genome shotgun (WGS) entry which is preliminary data.</text>
</comment>
<feature type="domain" description="DUF3492" evidence="1">
    <location>
        <begin position="45"/>
        <end position="313"/>
    </location>
</feature>
<keyword evidence="2" id="KW-0808">Transferase</keyword>
<dbReference type="AlphaFoldDB" id="A0A2I9CWM6"/>
<evidence type="ECO:0000313" key="2">
    <source>
        <dbReference type="EMBL" id="GBF06413.1"/>
    </source>
</evidence>
<dbReference type="InterPro" id="IPR022622">
    <property type="entry name" value="DUF3492"/>
</dbReference>
<dbReference type="NCBIfam" id="NF038011">
    <property type="entry name" value="PelF"/>
    <property type="match status" value="1"/>
</dbReference>
<dbReference type="InterPro" id="IPR047691">
    <property type="entry name" value="PelF-like"/>
</dbReference>